<reference evidence="2 3" key="1">
    <citation type="submission" date="2020-08" db="EMBL/GenBank/DDBJ databases">
        <title>The genome sequence of type strain Novosphingobium flavum NBRC 111647.</title>
        <authorList>
            <person name="Liu Y."/>
        </authorList>
    </citation>
    <scope>NUCLEOTIDE SEQUENCE [LARGE SCALE GENOMIC DNA]</scope>
    <source>
        <strain evidence="2 3">NBRC 111647</strain>
    </source>
</reference>
<evidence type="ECO:0000256" key="1">
    <source>
        <dbReference type="SAM" id="SignalP"/>
    </source>
</evidence>
<feature type="signal peptide" evidence="1">
    <location>
        <begin position="1"/>
        <end position="22"/>
    </location>
</feature>
<sequence length="48" mass="5016">MNLALALFRNTASLSFLGLASANNLALTKATLIPRPQWSAKVMEAAAG</sequence>
<gene>
    <name evidence="2" type="ORF">H7F51_07690</name>
</gene>
<name>A0A7X1KLB3_9SPHN</name>
<dbReference type="RefSeq" id="WP_185663664.1">
    <property type="nucleotide sequence ID" value="NZ_JACLAW010000005.1"/>
</dbReference>
<proteinExistence type="predicted"/>
<feature type="chain" id="PRO_5031218825" evidence="1">
    <location>
        <begin position="23"/>
        <end position="48"/>
    </location>
</feature>
<keyword evidence="3" id="KW-1185">Reference proteome</keyword>
<protein>
    <submittedName>
        <fullName evidence="2">Uncharacterized protein</fullName>
    </submittedName>
</protein>
<evidence type="ECO:0000313" key="2">
    <source>
        <dbReference type="EMBL" id="MBC2665399.1"/>
    </source>
</evidence>
<organism evidence="2 3">
    <name type="scientific">Novosphingobium flavum</name>
    <dbReference type="NCBI Taxonomy" id="1778672"/>
    <lineage>
        <taxon>Bacteria</taxon>
        <taxon>Pseudomonadati</taxon>
        <taxon>Pseudomonadota</taxon>
        <taxon>Alphaproteobacteria</taxon>
        <taxon>Sphingomonadales</taxon>
        <taxon>Sphingomonadaceae</taxon>
        <taxon>Novosphingobium</taxon>
    </lineage>
</organism>
<dbReference type="EMBL" id="JACLAW010000005">
    <property type="protein sequence ID" value="MBC2665399.1"/>
    <property type="molecule type" value="Genomic_DNA"/>
</dbReference>
<accession>A0A7X1KLB3</accession>
<evidence type="ECO:0000313" key="3">
    <source>
        <dbReference type="Proteomes" id="UP000566813"/>
    </source>
</evidence>
<dbReference type="AlphaFoldDB" id="A0A7X1KLB3"/>
<dbReference type="Proteomes" id="UP000566813">
    <property type="component" value="Unassembled WGS sequence"/>
</dbReference>
<keyword evidence="1" id="KW-0732">Signal</keyword>
<comment type="caution">
    <text evidence="2">The sequence shown here is derived from an EMBL/GenBank/DDBJ whole genome shotgun (WGS) entry which is preliminary data.</text>
</comment>